<dbReference type="GO" id="GO:0004022">
    <property type="term" value="F:alcohol dehydrogenase (NAD+) activity"/>
    <property type="evidence" value="ECO:0007669"/>
    <property type="project" value="TreeGrafter"/>
</dbReference>
<dbReference type="InterPro" id="IPR056798">
    <property type="entry name" value="ADH_Fe_C"/>
</dbReference>
<dbReference type="PROSITE" id="PS00060">
    <property type="entry name" value="ADH_IRON_2"/>
    <property type="match status" value="1"/>
</dbReference>
<organism evidence="8 9">
    <name type="scientific">Angomonas deanei</name>
    <dbReference type="NCBI Taxonomy" id="59799"/>
    <lineage>
        <taxon>Eukaryota</taxon>
        <taxon>Discoba</taxon>
        <taxon>Euglenozoa</taxon>
        <taxon>Kinetoplastea</taxon>
        <taxon>Metakinetoplastina</taxon>
        <taxon>Trypanosomatida</taxon>
        <taxon>Trypanosomatidae</taxon>
        <taxon>Strigomonadinae</taxon>
        <taxon>Angomonas</taxon>
    </lineage>
</organism>
<evidence type="ECO:0000313" key="8">
    <source>
        <dbReference type="EMBL" id="CAD2219239.1"/>
    </source>
</evidence>
<dbReference type="OrthoDB" id="339764at2759"/>
<dbReference type="InterPro" id="IPR018211">
    <property type="entry name" value="ADH_Fe_CS"/>
</dbReference>
<comment type="similarity">
    <text evidence="1">Belongs to the iron-containing alcohol dehydrogenase family.</text>
</comment>
<name>A0A7G2CIJ2_9TRYP</name>
<dbReference type="GO" id="GO:0046872">
    <property type="term" value="F:metal ion binding"/>
    <property type="evidence" value="ECO:0007669"/>
    <property type="project" value="InterPro"/>
</dbReference>
<protein>
    <recommendedName>
        <fullName evidence="4">Alcohol dehydrogenase 4</fullName>
    </recommendedName>
    <alternativeName>
        <fullName evidence="5">Alcohol dehydrogenase IV</fullName>
    </alternativeName>
</protein>
<dbReference type="InterPro" id="IPR039697">
    <property type="entry name" value="Alcohol_dehydrogenase_Fe"/>
</dbReference>
<dbReference type="InterPro" id="IPR001670">
    <property type="entry name" value="ADH_Fe/GldA"/>
</dbReference>
<dbReference type="Proteomes" id="UP000515908">
    <property type="component" value="Chromosome 13"/>
</dbReference>
<feature type="domain" description="Fe-containing alcohol dehydrogenase-like C-terminal" evidence="7">
    <location>
        <begin position="198"/>
        <end position="393"/>
    </location>
</feature>
<dbReference type="SUPFAM" id="SSF56796">
    <property type="entry name" value="Dehydroquinate synthase-like"/>
    <property type="match status" value="1"/>
</dbReference>
<dbReference type="EMBL" id="LR877157">
    <property type="protein sequence ID" value="CAD2219239.1"/>
    <property type="molecule type" value="Genomic_DNA"/>
</dbReference>
<proteinExistence type="inferred from homology"/>
<keyword evidence="9" id="KW-1185">Reference proteome</keyword>
<dbReference type="VEuPathDB" id="TriTrypDB:ADEAN_000674100"/>
<dbReference type="FunFam" id="3.40.50.1970:FF:000003">
    <property type="entry name" value="Alcohol dehydrogenase, iron-containing"/>
    <property type="match status" value="1"/>
</dbReference>
<evidence type="ECO:0000256" key="5">
    <source>
        <dbReference type="ARBA" id="ARBA00076695"/>
    </source>
</evidence>
<evidence type="ECO:0000256" key="2">
    <source>
        <dbReference type="ARBA" id="ARBA00023002"/>
    </source>
</evidence>
<keyword evidence="3" id="KW-0520">NAD</keyword>
<dbReference type="PANTHER" id="PTHR11496">
    <property type="entry name" value="ALCOHOL DEHYDROGENASE"/>
    <property type="match status" value="1"/>
</dbReference>
<evidence type="ECO:0000259" key="6">
    <source>
        <dbReference type="Pfam" id="PF00465"/>
    </source>
</evidence>
<dbReference type="CDD" id="cd08188">
    <property type="entry name" value="PDDH"/>
    <property type="match status" value="1"/>
</dbReference>
<keyword evidence="2" id="KW-0560">Oxidoreductase</keyword>
<dbReference type="Gene3D" id="1.20.1090.10">
    <property type="entry name" value="Dehydroquinate synthase-like - alpha domain"/>
    <property type="match status" value="1"/>
</dbReference>
<dbReference type="GO" id="GO:0006113">
    <property type="term" value="P:fermentation"/>
    <property type="evidence" value="ECO:0007669"/>
    <property type="project" value="UniProtKB-ARBA"/>
</dbReference>
<dbReference type="Gene3D" id="3.40.50.1970">
    <property type="match status" value="1"/>
</dbReference>
<evidence type="ECO:0000256" key="1">
    <source>
        <dbReference type="ARBA" id="ARBA00007358"/>
    </source>
</evidence>
<dbReference type="PANTHER" id="PTHR11496:SF102">
    <property type="entry name" value="ALCOHOL DEHYDROGENASE 4"/>
    <property type="match status" value="1"/>
</dbReference>
<gene>
    <name evidence="8" type="ORF">ADEAN_000674100</name>
</gene>
<dbReference type="FunFam" id="1.20.1090.10:FF:000001">
    <property type="entry name" value="Aldehyde-alcohol dehydrogenase"/>
    <property type="match status" value="1"/>
</dbReference>
<reference evidence="8 9" key="1">
    <citation type="submission" date="2020-08" db="EMBL/GenBank/DDBJ databases">
        <authorList>
            <person name="Newling K."/>
            <person name="Davey J."/>
            <person name="Forrester S."/>
        </authorList>
    </citation>
    <scope>NUCLEOTIDE SEQUENCE [LARGE SCALE GENOMIC DNA]</scope>
    <source>
        <strain evidence="9">Crithidia deanei Carvalho (ATCC PRA-265)</strain>
    </source>
</reference>
<evidence type="ECO:0000256" key="3">
    <source>
        <dbReference type="ARBA" id="ARBA00023027"/>
    </source>
</evidence>
<sequence>MMRFTQMNKAASAFYIPSVSFIGAGALKLAGPKIKSLGFKNALIVTDKGIVAAGLIEPALATLKNDGGIANFTIFDNVQPNPTVKNVEDGLKALEESKADCIISIGGGSPQDCAKGIAIVKTNGGKINDYEGLDIPKKPQYPCIAINTTAGTASEITRFSVITDEVREVKMVITTDTITPTIAINDAEMMVKLPKSITAATGMDALTHAVEAYCSLGASHVTDACALQAVRLIKKHLVTATFNGNDIPAREGMSYAEYLAGMAFNSAGLGYVHAMAHQLGAVYHLAHGVCNAILLPHVEDYNKTVVPHRLRDIAEALGETTLGLSDAEAADAAIAGIRKLSVAVEIPSGFKALGVKEDADLGRLADAALKDVCATFNPRQGTKEDIIELYRRSL</sequence>
<accession>A0A7G2CIJ2</accession>
<dbReference type="PROSITE" id="PS00913">
    <property type="entry name" value="ADH_IRON_1"/>
    <property type="match status" value="1"/>
</dbReference>
<dbReference type="AlphaFoldDB" id="A0A7G2CIJ2"/>
<evidence type="ECO:0000256" key="4">
    <source>
        <dbReference type="ARBA" id="ARBA00074847"/>
    </source>
</evidence>
<evidence type="ECO:0000313" key="9">
    <source>
        <dbReference type="Proteomes" id="UP000515908"/>
    </source>
</evidence>
<dbReference type="Pfam" id="PF25137">
    <property type="entry name" value="ADH_Fe_C"/>
    <property type="match status" value="1"/>
</dbReference>
<dbReference type="Pfam" id="PF00465">
    <property type="entry name" value="Fe-ADH"/>
    <property type="match status" value="1"/>
</dbReference>
<feature type="domain" description="Alcohol dehydrogenase iron-type/glycerol dehydrogenase GldA" evidence="6">
    <location>
        <begin position="17"/>
        <end position="186"/>
    </location>
</feature>
<evidence type="ECO:0000259" key="7">
    <source>
        <dbReference type="Pfam" id="PF25137"/>
    </source>
</evidence>